<dbReference type="SUPFAM" id="SSF53335">
    <property type="entry name" value="S-adenosyl-L-methionine-dependent methyltransferases"/>
    <property type="match status" value="1"/>
</dbReference>
<feature type="compositionally biased region" description="Polar residues" evidence="1">
    <location>
        <begin position="1"/>
        <end position="28"/>
    </location>
</feature>
<dbReference type="EMBL" id="JADGJW010000209">
    <property type="protein sequence ID" value="KAJ3221782.1"/>
    <property type="molecule type" value="Genomic_DNA"/>
</dbReference>
<dbReference type="Gene3D" id="3.40.50.150">
    <property type="entry name" value="Vaccinia Virus protein VP39"/>
    <property type="match status" value="2"/>
</dbReference>
<evidence type="ECO:0000259" key="2">
    <source>
        <dbReference type="Pfam" id="PF21148"/>
    </source>
</evidence>
<dbReference type="GO" id="GO:0008168">
    <property type="term" value="F:methyltransferase activity"/>
    <property type="evidence" value="ECO:0007669"/>
    <property type="project" value="UniProtKB-KW"/>
</dbReference>
<feature type="compositionally biased region" description="Polar residues" evidence="1">
    <location>
        <begin position="558"/>
        <end position="570"/>
    </location>
</feature>
<comment type="caution">
    <text evidence="3">The sequence shown here is derived from an EMBL/GenBank/DDBJ whole genome shotgun (WGS) entry which is preliminary data.</text>
</comment>
<organism evidence="3 4">
    <name type="scientific">Clydaea vesicula</name>
    <dbReference type="NCBI Taxonomy" id="447962"/>
    <lineage>
        <taxon>Eukaryota</taxon>
        <taxon>Fungi</taxon>
        <taxon>Fungi incertae sedis</taxon>
        <taxon>Chytridiomycota</taxon>
        <taxon>Chytridiomycota incertae sedis</taxon>
        <taxon>Chytridiomycetes</taxon>
        <taxon>Lobulomycetales</taxon>
        <taxon>Lobulomycetaceae</taxon>
        <taxon>Clydaea</taxon>
    </lineage>
</organism>
<dbReference type="InterPro" id="IPR049561">
    <property type="entry name" value="NSUN5_7_fdxn-like"/>
</dbReference>
<dbReference type="InterPro" id="IPR042620">
    <property type="entry name" value="NSUN7"/>
</dbReference>
<sequence>MEKSNLRQYHSDTSLIPATTSPSTNNSKKLGKKFFPSQSEPTLSISKKCHPLIGDYENESPPTCNELFYAAETLENIVQEGSLMGTAINKFRGIGLSDSSTREISDRILSIVYGTMKWSLGLVKVMLYSLMRNNFEYQNYHCANFEENCTSILSKQELARRREIEELDQALRSHKVKLSAAFARIRIARQACGKTSKEKLEGILPEDVREKESIAVEMAKTLRINTARTSLEEVISEFQKYNFKFVPEPLNLNNEVTKNTMYLDQDFPELIQVPSVIFAELKSKPFVTEGKLIFQDKASLYPVKHFISQIKGHLGTIVDARAGCGTRLSFLSNFIKSYANSNLKSKNGENKPFKLIAFESRPARFESLKSRLKIQNVLNVASNEEIKIFDTNFISCDVRDPIFSNVKTIFVEPPSSGTAVIDKLGYLLQEEVPNVEHIIYSTRSTRQEENEQVVEDIMNRFGVEWELNCVMPDMTQNLEDHEYEECLALKPTESGNGIFIAHFQKIASEVEVAVQPAEINQNEEAFVAPTEMEPAVKTTLRKSKKSLRRKKVSRNEETMSTSSDDNLTAESETELNQKEENSVQIKSKVKQKLQPNDRRRLRLTDAQRKLINRLTIKTKTLKKKKIGSKLQVNKRSKENFQNDNDGNNSEDDTSEEEDEEIAQNNKRDSINESKLSLFGAGLKRFYAPNYAAVKQIHQEKYIEDLKTGKAWRYPVRLKEKNL</sequence>
<dbReference type="GO" id="GO:0032259">
    <property type="term" value="P:methylation"/>
    <property type="evidence" value="ECO:0007669"/>
    <property type="project" value="UniProtKB-KW"/>
</dbReference>
<keyword evidence="3" id="KW-0808">Transferase</keyword>
<dbReference type="InterPro" id="IPR029063">
    <property type="entry name" value="SAM-dependent_MTases_sf"/>
</dbReference>
<name>A0AAD5U3N4_9FUNG</name>
<evidence type="ECO:0000313" key="3">
    <source>
        <dbReference type="EMBL" id="KAJ3221782.1"/>
    </source>
</evidence>
<proteinExistence type="predicted"/>
<dbReference type="AlphaFoldDB" id="A0AAD5U3N4"/>
<keyword evidence="4" id="KW-1185">Reference proteome</keyword>
<reference evidence="3" key="1">
    <citation type="submission" date="2020-05" db="EMBL/GenBank/DDBJ databases">
        <title>Phylogenomic resolution of chytrid fungi.</title>
        <authorList>
            <person name="Stajich J.E."/>
            <person name="Amses K."/>
            <person name="Simmons R."/>
            <person name="Seto K."/>
            <person name="Myers J."/>
            <person name="Bonds A."/>
            <person name="Quandt C.A."/>
            <person name="Barry K."/>
            <person name="Liu P."/>
            <person name="Grigoriev I."/>
            <person name="Longcore J.E."/>
            <person name="James T.Y."/>
        </authorList>
    </citation>
    <scope>NUCLEOTIDE SEQUENCE</scope>
    <source>
        <strain evidence="3">JEL0476</strain>
    </source>
</reference>
<dbReference type="PANTHER" id="PTHR14663:SF2">
    <property type="entry name" value="METHYLTRANSFERASE NSUN7-RELATED"/>
    <property type="match status" value="1"/>
</dbReference>
<evidence type="ECO:0000256" key="1">
    <source>
        <dbReference type="SAM" id="MobiDB-lite"/>
    </source>
</evidence>
<dbReference type="PANTHER" id="PTHR14663">
    <property type="entry name" value="METHYLTRANSFERASE NSUN7-RELATED"/>
    <property type="match status" value="1"/>
</dbReference>
<feature type="compositionally biased region" description="Basic and acidic residues" evidence="1">
    <location>
        <begin position="595"/>
        <end position="605"/>
    </location>
</feature>
<feature type="compositionally biased region" description="Basic residues" evidence="1">
    <location>
        <begin position="539"/>
        <end position="552"/>
    </location>
</feature>
<feature type="domain" description="NOL1/NOP2/NSUN 5/7 ferredoxin-like" evidence="2">
    <location>
        <begin position="222"/>
        <end position="295"/>
    </location>
</feature>
<dbReference type="Gene3D" id="3.30.70.1170">
    <property type="entry name" value="Sun protein, domain 3"/>
    <property type="match status" value="1"/>
</dbReference>
<dbReference type="Pfam" id="PF21148">
    <property type="entry name" value="NSUN5_fdxn-like"/>
    <property type="match status" value="1"/>
</dbReference>
<protein>
    <submittedName>
        <fullName evidence="3">Methyltransferase nsun7</fullName>
    </submittedName>
</protein>
<keyword evidence="3" id="KW-0489">Methyltransferase</keyword>
<evidence type="ECO:0000313" key="4">
    <source>
        <dbReference type="Proteomes" id="UP001211065"/>
    </source>
</evidence>
<accession>A0AAD5U3N4</accession>
<feature type="region of interest" description="Disordered" evidence="1">
    <location>
        <begin position="625"/>
        <end position="668"/>
    </location>
</feature>
<gene>
    <name evidence="3" type="primary">NSUN7</name>
    <name evidence="3" type="ORF">HK099_003115</name>
</gene>
<dbReference type="Proteomes" id="UP001211065">
    <property type="component" value="Unassembled WGS sequence"/>
</dbReference>
<feature type="region of interest" description="Disordered" evidence="1">
    <location>
        <begin position="1"/>
        <end position="42"/>
    </location>
</feature>
<feature type="compositionally biased region" description="Acidic residues" evidence="1">
    <location>
        <begin position="648"/>
        <end position="661"/>
    </location>
</feature>
<feature type="region of interest" description="Disordered" evidence="1">
    <location>
        <begin position="537"/>
        <end position="605"/>
    </location>
</feature>